<accession>A0A845BDU7</accession>
<dbReference type="PANTHER" id="PTHR42760">
    <property type="entry name" value="SHORT-CHAIN DEHYDROGENASES/REDUCTASES FAMILY MEMBER"/>
    <property type="match status" value="1"/>
</dbReference>
<dbReference type="CDD" id="cd05233">
    <property type="entry name" value="SDR_c"/>
    <property type="match status" value="1"/>
</dbReference>
<dbReference type="GO" id="GO:0016616">
    <property type="term" value="F:oxidoreductase activity, acting on the CH-OH group of donors, NAD or NADP as acceptor"/>
    <property type="evidence" value="ECO:0007669"/>
    <property type="project" value="UniProtKB-ARBA"/>
</dbReference>
<evidence type="ECO:0000313" key="4">
    <source>
        <dbReference type="EMBL" id="MXP63527.1"/>
    </source>
</evidence>
<comment type="caution">
    <text evidence="4">The sequence shown here is derived from an EMBL/GenBank/DDBJ whole genome shotgun (WGS) entry which is preliminary data.</text>
</comment>
<dbReference type="EMBL" id="SNVJ01000006">
    <property type="protein sequence ID" value="MXP63527.1"/>
    <property type="molecule type" value="Genomic_DNA"/>
</dbReference>
<keyword evidence="2" id="KW-0560">Oxidoreductase</keyword>
<evidence type="ECO:0000256" key="1">
    <source>
        <dbReference type="ARBA" id="ARBA00006484"/>
    </source>
</evidence>
<gene>
    <name evidence="4" type="ORF">E0493_09215</name>
</gene>
<dbReference type="InterPro" id="IPR036291">
    <property type="entry name" value="NAD(P)-bd_dom_sf"/>
</dbReference>
<dbReference type="PRINTS" id="PR00080">
    <property type="entry name" value="SDRFAMILY"/>
</dbReference>
<keyword evidence="5" id="KW-1185">Reference proteome</keyword>
<evidence type="ECO:0000313" key="5">
    <source>
        <dbReference type="Proteomes" id="UP000460715"/>
    </source>
</evidence>
<reference evidence="4 5" key="1">
    <citation type="submission" date="2019-03" db="EMBL/GenBank/DDBJ databases">
        <title>Roseomonas sp. a novel Roseomonas species isolated from Sea whip Gorgonian.</title>
        <authorList>
            <person name="Li F."/>
            <person name="Pan X."/>
            <person name="Huang S."/>
            <person name="Li Z."/>
            <person name="Meng B."/>
        </authorList>
    </citation>
    <scope>NUCLEOTIDE SEQUENCE [LARGE SCALE GENOMIC DNA]</scope>
    <source>
        <strain evidence="4 5">M0104</strain>
    </source>
</reference>
<protein>
    <submittedName>
        <fullName evidence="4">SDR family oxidoreductase</fullName>
    </submittedName>
</protein>
<dbReference type="FunFam" id="3.40.50.720:FF:000084">
    <property type="entry name" value="Short-chain dehydrogenase reductase"/>
    <property type="match status" value="1"/>
</dbReference>
<evidence type="ECO:0000259" key="3">
    <source>
        <dbReference type="SMART" id="SM00822"/>
    </source>
</evidence>
<dbReference type="SMART" id="SM00822">
    <property type="entry name" value="PKS_KR"/>
    <property type="match status" value="1"/>
</dbReference>
<proteinExistence type="inferred from homology"/>
<dbReference type="PANTHER" id="PTHR42760:SF133">
    <property type="entry name" value="3-OXOACYL-[ACYL-CARRIER-PROTEIN] REDUCTASE"/>
    <property type="match status" value="1"/>
</dbReference>
<dbReference type="InterPro" id="IPR002347">
    <property type="entry name" value="SDR_fam"/>
</dbReference>
<dbReference type="PRINTS" id="PR00081">
    <property type="entry name" value="GDHRDH"/>
</dbReference>
<dbReference type="RefSeq" id="WP_160936648.1">
    <property type="nucleotide sequence ID" value="NZ_SNVJ01000006.1"/>
</dbReference>
<organism evidence="4 5">
    <name type="scientific">Teichococcus coralli</name>
    <dbReference type="NCBI Taxonomy" id="2545983"/>
    <lineage>
        <taxon>Bacteria</taxon>
        <taxon>Pseudomonadati</taxon>
        <taxon>Pseudomonadota</taxon>
        <taxon>Alphaproteobacteria</taxon>
        <taxon>Acetobacterales</taxon>
        <taxon>Roseomonadaceae</taxon>
        <taxon>Roseomonas</taxon>
    </lineage>
</organism>
<comment type="similarity">
    <text evidence="1">Belongs to the short-chain dehydrogenases/reductases (SDR) family.</text>
</comment>
<dbReference type="InterPro" id="IPR057326">
    <property type="entry name" value="KR_dom"/>
</dbReference>
<dbReference type="SUPFAM" id="SSF51735">
    <property type="entry name" value="NAD(P)-binding Rossmann-fold domains"/>
    <property type="match status" value="1"/>
</dbReference>
<dbReference type="Gene3D" id="3.40.50.720">
    <property type="entry name" value="NAD(P)-binding Rossmann-like Domain"/>
    <property type="match status" value="1"/>
</dbReference>
<dbReference type="AlphaFoldDB" id="A0A845BDU7"/>
<evidence type="ECO:0000256" key="2">
    <source>
        <dbReference type="ARBA" id="ARBA00023002"/>
    </source>
</evidence>
<dbReference type="Pfam" id="PF13561">
    <property type="entry name" value="adh_short_C2"/>
    <property type="match status" value="1"/>
</dbReference>
<dbReference type="OrthoDB" id="9780084at2"/>
<feature type="domain" description="Ketoreductase" evidence="3">
    <location>
        <begin position="8"/>
        <end position="187"/>
    </location>
</feature>
<dbReference type="Proteomes" id="UP000460715">
    <property type="component" value="Unassembled WGS sequence"/>
</dbReference>
<sequence>MSLDFTGTTVAITGAATGFGRATAQRFARHGARVFATDLDSKGLAETASLPGIAQHVMDLTDRAAIAAWIAGIEQETGGPVGVLVNNAGGVLGRKHHPIEETPFEDWDAILRVNLDAAFAATRAAAPGMKRAGRGRIVNISSGAGLKPSRTGIPAYTSAKHAVIGLTRQMAQELGPHGVTVNAIAPGLFPVSPGTTAQWDSYGPDGQKRVIEGIALRRMGTADDIAKAVMFFASDLADFVTGQVLPVNGGSS</sequence>
<name>A0A845BDU7_9PROT</name>